<name>A0A1G8XER8_ANEMI</name>
<proteinExistence type="predicted"/>
<reference evidence="1 2" key="1">
    <citation type="submission" date="2016-10" db="EMBL/GenBank/DDBJ databases">
        <authorList>
            <person name="de Groot N.N."/>
        </authorList>
    </citation>
    <scope>NUCLEOTIDE SEQUENCE [LARGE SCALE GENOMIC DNA]</scope>
    <source>
        <strain evidence="1 2">DSM 2895</strain>
    </source>
</reference>
<protein>
    <submittedName>
        <fullName evidence="1">Uncharacterized protein</fullName>
    </submittedName>
</protein>
<sequence length="44" mass="5162">MMMSLFGVTFFIVGKRYSMSTKSLFRKVGFKKLELWNGSFLYKG</sequence>
<gene>
    <name evidence="1" type="ORF">SAMN04487909_13156</name>
</gene>
<evidence type="ECO:0000313" key="2">
    <source>
        <dbReference type="Proteomes" id="UP000182836"/>
    </source>
</evidence>
<evidence type="ECO:0000313" key="1">
    <source>
        <dbReference type="EMBL" id="SDJ89068.1"/>
    </source>
</evidence>
<dbReference type="AlphaFoldDB" id="A0A1G8XER8"/>
<dbReference type="EMBL" id="FNED01000031">
    <property type="protein sequence ID" value="SDJ89068.1"/>
    <property type="molecule type" value="Genomic_DNA"/>
</dbReference>
<dbReference type="Proteomes" id="UP000182836">
    <property type="component" value="Unassembled WGS sequence"/>
</dbReference>
<accession>A0A1G8XER8</accession>
<organism evidence="1 2">
    <name type="scientific">Aneurinibacillus migulanus</name>
    <name type="common">Bacillus migulanus</name>
    <dbReference type="NCBI Taxonomy" id="47500"/>
    <lineage>
        <taxon>Bacteria</taxon>
        <taxon>Bacillati</taxon>
        <taxon>Bacillota</taxon>
        <taxon>Bacilli</taxon>
        <taxon>Bacillales</taxon>
        <taxon>Paenibacillaceae</taxon>
        <taxon>Aneurinibacillus group</taxon>
        <taxon>Aneurinibacillus</taxon>
    </lineage>
</organism>